<feature type="transmembrane region" description="Helical" evidence="5">
    <location>
        <begin position="148"/>
        <end position="171"/>
    </location>
</feature>
<evidence type="ECO:0000256" key="3">
    <source>
        <dbReference type="ARBA" id="ARBA00023136"/>
    </source>
</evidence>
<organism evidence="7 8">
    <name type="scientific">Stratiformator vulcanicus</name>
    <dbReference type="NCBI Taxonomy" id="2527980"/>
    <lineage>
        <taxon>Bacteria</taxon>
        <taxon>Pseudomonadati</taxon>
        <taxon>Planctomycetota</taxon>
        <taxon>Planctomycetia</taxon>
        <taxon>Planctomycetales</taxon>
        <taxon>Planctomycetaceae</taxon>
        <taxon>Stratiformator</taxon>
    </lineage>
</organism>
<feature type="transmembrane region" description="Helical" evidence="5">
    <location>
        <begin position="258"/>
        <end position="276"/>
    </location>
</feature>
<dbReference type="AlphaFoldDB" id="A0A517R4I2"/>
<feature type="transmembrane region" description="Helical" evidence="5">
    <location>
        <begin position="177"/>
        <end position="202"/>
    </location>
</feature>
<dbReference type="InterPro" id="IPR011701">
    <property type="entry name" value="MFS"/>
</dbReference>
<evidence type="ECO:0000256" key="2">
    <source>
        <dbReference type="ARBA" id="ARBA00022989"/>
    </source>
</evidence>
<dbReference type="Proteomes" id="UP000317318">
    <property type="component" value="Chromosome"/>
</dbReference>
<sequence>MSAPPAAAEPADRFAAEESIYTRTFWIAYIGHLTVVTANAVTFRFAELVVFLGGTDQTAGNIVSVGLAGALLSRLFLGQAIDHFGLRRVWIATAIAFFVGALGLLLSNSVGWPIYVSRIFFSIGLAGAFTGSNVHIQNQVPFHRRTEAIGTLGTSGFLGLILGTTIGDFVFEGFDGGFRFALLFGIATALTATYVFTVALLTRRDVHEPPHETLPAYRLVFKYQPVSTTLVALMMGMTFCITTVFLTRYATFYDLGGIGPFFVGYAASAFAFRVLTRRWSRSMGRHRMILYGLAGYAVGQTTLIFVTNQWMFLIPAVFTGFGHALLFPAVVSMITEAYPKPFRGTGTNMALGSIEAGTLVFAPLIGFLIDFFPGGGFTQTFALAATLSLGTGIVYLFTGAKVEDTDLSYYQMEALREREAAEAEEEFEKASDASPRPELCGAESS</sequence>
<evidence type="ECO:0000313" key="8">
    <source>
        <dbReference type="Proteomes" id="UP000317318"/>
    </source>
</evidence>
<feature type="region of interest" description="Disordered" evidence="4">
    <location>
        <begin position="420"/>
        <end position="445"/>
    </location>
</feature>
<dbReference type="SUPFAM" id="SSF103473">
    <property type="entry name" value="MFS general substrate transporter"/>
    <property type="match status" value="1"/>
</dbReference>
<dbReference type="Gene3D" id="1.20.1250.20">
    <property type="entry name" value="MFS general substrate transporter like domains"/>
    <property type="match status" value="1"/>
</dbReference>
<feature type="transmembrane region" description="Helical" evidence="5">
    <location>
        <begin position="350"/>
        <end position="369"/>
    </location>
</feature>
<keyword evidence="8" id="KW-1185">Reference proteome</keyword>
<keyword evidence="1 5" id="KW-0812">Transmembrane</keyword>
<gene>
    <name evidence="7" type="ORF">Pan189_31910</name>
</gene>
<feature type="transmembrane region" description="Helical" evidence="5">
    <location>
        <begin position="112"/>
        <end position="136"/>
    </location>
</feature>
<feature type="transmembrane region" description="Helical" evidence="5">
    <location>
        <begin position="26"/>
        <end position="46"/>
    </location>
</feature>
<feature type="transmembrane region" description="Helical" evidence="5">
    <location>
        <begin position="223"/>
        <end position="246"/>
    </location>
</feature>
<dbReference type="KEGG" id="svp:Pan189_31910"/>
<dbReference type="PROSITE" id="PS50850">
    <property type="entry name" value="MFS"/>
    <property type="match status" value="1"/>
</dbReference>
<keyword evidence="3 5" id="KW-0472">Membrane</keyword>
<feature type="transmembrane region" description="Helical" evidence="5">
    <location>
        <begin position="89"/>
        <end position="106"/>
    </location>
</feature>
<dbReference type="PANTHER" id="PTHR23531:SF1">
    <property type="entry name" value="QUINOLENE RESISTANCE PROTEIN NORA"/>
    <property type="match status" value="1"/>
</dbReference>
<feature type="transmembrane region" description="Helical" evidence="5">
    <location>
        <begin position="288"/>
        <end position="306"/>
    </location>
</feature>
<dbReference type="EMBL" id="CP036268">
    <property type="protein sequence ID" value="QDT38792.1"/>
    <property type="molecule type" value="Genomic_DNA"/>
</dbReference>
<feature type="domain" description="Major facilitator superfamily (MFS) profile" evidence="6">
    <location>
        <begin position="23"/>
        <end position="403"/>
    </location>
</feature>
<evidence type="ECO:0000313" key="7">
    <source>
        <dbReference type="EMBL" id="QDT38792.1"/>
    </source>
</evidence>
<keyword evidence="2 5" id="KW-1133">Transmembrane helix</keyword>
<dbReference type="GO" id="GO:0022857">
    <property type="term" value="F:transmembrane transporter activity"/>
    <property type="evidence" value="ECO:0007669"/>
    <property type="project" value="InterPro"/>
</dbReference>
<accession>A0A517R4I2</accession>
<dbReference type="OrthoDB" id="211449at2"/>
<feature type="transmembrane region" description="Helical" evidence="5">
    <location>
        <begin position="381"/>
        <end position="398"/>
    </location>
</feature>
<feature type="transmembrane region" description="Helical" evidence="5">
    <location>
        <begin position="312"/>
        <end position="338"/>
    </location>
</feature>
<dbReference type="RefSeq" id="WP_145364869.1">
    <property type="nucleotide sequence ID" value="NZ_CP036268.1"/>
</dbReference>
<dbReference type="InterPro" id="IPR036259">
    <property type="entry name" value="MFS_trans_sf"/>
</dbReference>
<evidence type="ECO:0000256" key="5">
    <source>
        <dbReference type="SAM" id="Phobius"/>
    </source>
</evidence>
<evidence type="ECO:0000259" key="6">
    <source>
        <dbReference type="PROSITE" id="PS50850"/>
    </source>
</evidence>
<dbReference type="InterPro" id="IPR052714">
    <property type="entry name" value="MFS_Exporter"/>
</dbReference>
<reference evidence="7 8" key="1">
    <citation type="submission" date="2019-02" db="EMBL/GenBank/DDBJ databases">
        <title>Deep-cultivation of Planctomycetes and their phenomic and genomic characterization uncovers novel biology.</title>
        <authorList>
            <person name="Wiegand S."/>
            <person name="Jogler M."/>
            <person name="Boedeker C."/>
            <person name="Pinto D."/>
            <person name="Vollmers J."/>
            <person name="Rivas-Marin E."/>
            <person name="Kohn T."/>
            <person name="Peeters S.H."/>
            <person name="Heuer A."/>
            <person name="Rast P."/>
            <person name="Oberbeckmann S."/>
            <person name="Bunk B."/>
            <person name="Jeske O."/>
            <person name="Meyerdierks A."/>
            <person name="Storesund J.E."/>
            <person name="Kallscheuer N."/>
            <person name="Luecker S."/>
            <person name="Lage O.M."/>
            <person name="Pohl T."/>
            <person name="Merkel B.J."/>
            <person name="Hornburger P."/>
            <person name="Mueller R.-W."/>
            <person name="Bruemmer F."/>
            <person name="Labrenz M."/>
            <person name="Spormann A.M."/>
            <person name="Op den Camp H."/>
            <person name="Overmann J."/>
            <person name="Amann R."/>
            <person name="Jetten M.S.M."/>
            <person name="Mascher T."/>
            <person name="Medema M.H."/>
            <person name="Devos D.P."/>
            <person name="Kaster A.-K."/>
            <person name="Ovreas L."/>
            <person name="Rohde M."/>
            <person name="Galperin M.Y."/>
            <person name="Jogler C."/>
        </authorList>
    </citation>
    <scope>NUCLEOTIDE SEQUENCE [LARGE SCALE GENOMIC DNA]</scope>
    <source>
        <strain evidence="7 8">Pan189</strain>
    </source>
</reference>
<feature type="transmembrane region" description="Helical" evidence="5">
    <location>
        <begin position="58"/>
        <end position="77"/>
    </location>
</feature>
<evidence type="ECO:0000256" key="4">
    <source>
        <dbReference type="SAM" id="MobiDB-lite"/>
    </source>
</evidence>
<dbReference type="InterPro" id="IPR020846">
    <property type="entry name" value="MFS_dom"/>
</dbReference>
<name>A0A517R4I2_9PLAN</name>
<dbReference type="PANTHER" id="PTHR23531">
    <property type="entry name" value="QUINOLENE RESISTANCE PROTEIN NORA"/>
    <property type="match status" value="1"/>
</dbReference>
<proteinExistence type="predicted"/>
<dbReference type="Pfam" id="PF07690">
    <property type="entry name" value="MFS_1"/>
    <property type="match status" value="1"/>
</dbReference>
<evidence type="ECO:0000256" key="1">
    <source>
        <dbReference type="ARBA" id="ARBA00022692"/>
    </source>
</evidence>
<protein>
    <submittedName>
        <fullName evidence="7">Major facilitator superfamily transporter</fullName>
    </submittedName>
</protein>